<proteinExistence type="predicted"/>
<reference evidence="4 5" key="1">
    <citation type="journal article" date="2010" name="Science">
        <title>Genomic comparison of the ants Camponotus floridanus and Harpegnathos saltator.</title>
        <authorList>
            <person name="Bonasio R."/>
            <person name="Zhang G."/>
            <person name="Ye C."/>
            <person name="Mutti N.S."/>
            <person name="Fang X."/>
            <person name="Qin N."/>
            <person name="Donahue G."/>
            <person name="Yang P."/>
            <person name="Li Q."/>
            <person name="Li C."/>
            <person name="Zhang P."/>
            <person name="Huang Z."/>
            <person name="Berger S.L."/>
            <person name="Reinberg D."/>
            <person name="Wang J."/>
            <person name="Liebig J."/>
        </authorList>
    </citation>
    <scope>NUCLEOTIDE SEQUENCE [LARGE SCALE GENOMIC DNA]</scope>
    <source>
        <strain evidence="5">C129</strain>
    </source>
</reference>
<dbReference type="SUPFAM" id="SSF50985">
    <property type="entry name" value="RCC1/BLIP-II"/>
    <property type="match status" value="2"/>
</dbReference>
<dbReference type="CDD" id="cd18298">
    <property type="entry name" value="BTB_POZ_RCBTB1_2"/>
    <property type="match status" value="2"/>
</dbReference>
<evidence type="ECO:0000313" key="5">
    <source>
        <dbReference type="Proteomes" id="UP000000311"/>
    </source>
</evidence>
<feature type="repeat" description="RCC1" evidence="2">
    <location>
        <begin position="174"/>
        <end position="225"/>
    </location>
</feature>
<protein>
    <submittedName>
        <fullName evidence="4">RCC1 and BTB domain-containing protein 1</fullName>
    </submittedName>
</protein>
<dbReference type="PANTHER" id="PTHR22872:SF10">
    <property type="entry name" value="ULTRAVIOLET-B RECEPTOR UVR8"/>
    <property type="match status" value="1"/>
</dbReference>
<evidence type="ECO:0000256" key="1">
    <source>
        <dbReference type="ARBA" id="ARBA00022737"/>
    </source>
</evidence>
<dbReference type="InterPro" id="IPR000408">
    <property type="entry name" value="Reg_chr_condens"/>
</dbReference>
<feature type="domain" description="BTB" evidence="3">
    <location>
        <begin position="947"/>
        <end position="1019"/>
    </location>
</feature>
<feature type="domain" description="BTB" evidence="3">
    <location>
        <begin position="358"/>
        <end position="432"/>
    </location>
</feature>
<dbReference type="Proteomes" id="UP000000311">
    <property type="component" value="Unassembled WGS sequence"/>
</dbReference>
<organism evidence="5">
    <name type="scientific">Camponotus floridanus</name>
    <name type="common">Florida carpenter ant</name>
    <dbReference type="NCBI Taxonomy" id="104421"/>
    <lineage>
        <taxon>Eukaryota</taxon>
        <taxon>Metazoa</taxon>
        <taxon>Ecdysozoa</taxon>
        <taxon>Arthropoda</taxon>
        <taxon>Hexapoda</taxon>
        <taxon>Insecta</taxon>
        <taxon>Pterygota</taxon>
        <taxon>Neoptera</taxon>
        <taxon>Endopterygota</taxon>
        <taxon>Hymenoptera</taxon>
        <taxon>Apocrita</taxon>
        <taxon>Aculeata</taxon>
        <taxon>Formicoidea</taxon>
        <taxon>Formicidae</taxon>
        <taxon>Formicinae</taxon>
        <taxon>Camponotus</taxon>
    </lineage>
</organism>
<dbReference type="InterPro" id="IPR058923">
    <property type="entry name" value="RCC1-like_dom"/>
</dbReference>
<dbReference type="InterPro" id="IPR009091">
    <property type="entry name" value="RCC1/BLIP-II"/>
</dbReference>
<sequence>MSSSSKKFCSPEDIEKRNAETTINEKKEMQKYKKRILQCILAEKIMSMELKHWPFFHMLKPEFIRQIHMVMVYFWVFDKHEITKKWPIMSTPIRVSGFNKKRIVDIACGKHHFLVLTSDGEVYAWRNGNYMLDGNKNTAIFTGRVRQVKHELDKKNVVHIACGEKFNMVITDENKLYVWGSNKYGQISTIQSQKQYVYPCEITTFSDKIDKVVCGYAHTLALTNKGEIYAWGGNSCGQVGRNNKIKSSDPIVVNVRQMGKVLNVDAYGNMSVAVGYDRTIYVWGNYFDQKITQPFPTKFLRICDVFTHTMSIRMHKPLIVHDSVHTEGITNNYNYKYTEEILNILESLGAAFDDPLTSDLTIQVERQPIYVHQVILIIRCQYFRNMFYHDCTEDVQSTSDSSPVYIVSDKFSYIVYKAFLKYLYTGTIDLLSENSLELMELAELYCETDLKKDCSRIIKQTITVSNVAFLYNKAIEYNAKELEKYCFQFALRHMTANILSEDYLKLDMSTEIVHRELIQNDVTITSSTLLSPNKNVKKRNSQTTIKKNKMQKFEKRILQCVLVEKIIPIDLKYWLFFHMLNVGFIAQIHMVMVYDNSGNAVIIVMKDKNVYNLHYKKKHLKTGDTPTALKKIKELCGKNIKIFADRCNSILALTEEGEVYYCEKVKNPNSNEILYLSTFIRVAELSDKRIVDIACRELYILALTSDGEVYTWGNYWEKNDSQIGNENTAFNVPRQMKHKLEKKKVVHIACGLFFNIVVTDENTIYGWGYNGRNQISNVRSQTYYKHPHEIITISDEIVKVACGDSHTLALTCKGEVYAWGDNSRGQVGVNSNRKSSGPTVVNVPDMGKILDIAAYHFFSVAVGTDRIIYVWGEFYCNSYFTNKKRSCINIPFPTKFSNIHDVSVHSLQTSMFKPFIVLTNNFNNFNVKEILNILESLRAVFNDPCTSDLTIRVEERPIYVHKAILMIRCQYFKNMFQHDWIENIQSISDSVYTVSDKFSYVVYKAFLKYLYTGIIDLPAENALELMELADMYCETNLIKDCSQIIKKIITVSNVAFFYNKAIECNAKELEKFCLHFALRHMKAVILSEEYIKLDMNTKYNFIRRAAEEAAEEDIFKR</sequence>
<dbReference type="STRING" id="104421.E2A4G6"/>
<keyword evidence="5" id="KW-1185">Reference proteome</keyword>
<name>E2A4G6_CAMFO</name>
<dbReference type="EMBL" id="GL436645">
    <property type="protein sequence ID" value="EFN71674.1"/>
    <property type="molecule type" value="Genomic_DNA"/>
</dbReference>
<dbReference type="InterPro" id="IPR051625">
    <property type="entry name" value="Signaling_Regulatory_Domain"/>
</dbReference>
<dbReference type="Pfam" id="PF25390">
    <property type="entry name" value="WD40_RLD"/>
    <property type="match status" value="1"/>
</dbReference>
<dbReference type="SMART" id="SM00225">
    <property type="entry name" value="BTB"/>
    <property type="match status" value="2"/>
</dbReference>
<dbReference type="InParanoid" id="E2A4G6"/>
<feature type="repeat" description="RCC1" evidence="2">
    <location>
        <begin position="762"/>
        <end position="813"/>
    </location>
</feature>
<dbReference type="PANTHER" id="PTHR22872">
    <property type="entry name" value="BTK-BINDING PROTEIN-RELATED"/>
    <property type="match status" value="1"/>
</dbReference>
<keyword evidence="1" id="KW-0677">Repeat</keyword>
<dbReference type="PROSITE" id="PS50097">
    <property type="entry name" value="BTB"/>
    <property type="match status" value="2"/>
</dbReference>
<feature type="repeat" description="RCC1" evidence="2">
    <location>
        <begin position="814"/>
        <end position="865"/>
    </location>
</feature>
<dbReference type="OMA" id="IQHITIT"/>
<dbReference type="Pfam" id="PF13540">
    <property type="entry name" value="RCC1_2"/>
    <property type="match status" value="2"/>
</dbReference>
<dbReference type="SUPFAM" id="SSF54695">
    <property type="entry name" value="POZ domain"/>
    <property type="match status" value="2"/>
</dbReference>
<evidence type="ECO:0000256" key="2">
    <source>
        <dbReference type="PROSITE-ProRule" id="PRU00235"/>
    </source>
</evidence>
<dbReference type="PROSITE" id="PS00626">
    <property type="entry name" value="RCC1_2"/>
    <property type="match status" value="1"/>
</dbReference>
<evidence type="ECO:0000259" key="3">
    <source>
        <dbReference type="PROSITE" id="PS50097"/>
    </source>
</evidence>
<dbReference type="PRINTS" id="PR00633">
    <property type="entry name" value="RCCNDNSATION"/>
</dbReference>
<dbReference type="AlphaFoldDB" id="E2A4G6"/>
<dbReference type="InterPro" id="IPR011333">
    <property type="entry name" value="SKP1/BTB/POZ_sf"/>
</dbReference>
<evidence type="ECO:0000313" key="4">
    <source>
        <dbReference type="EMBL" id="EFN71674.1"/>
    </source>
</evidence>
<dbReference type="Gene3D" id="2.130.10.30">
    <property type="entry name" value="Regulator of chromosome condensation 1/beta-lactamase-inhibitor protein II"/>
    <property type="match status" value="2"/>
</dbReference>
<feature type="repeat" description="RCC1" evidence="2">
    <location>
        <begin position="707"/>
        <end position="761"/>
    </location>
</feature>
<dbReference type="OrthoDB" id="6777468at2759"/>
<dbReference type="Gene3D" id="3.30.710.10">
    <property type="entry name" value="Potassium Channel Kv1.1, Chain A"/>
    <property type="match status" value="2"/>
</dbReference>
<accession>E2A4G6</accession>
<dbReference type="PROSITE" id="PS50012">
    <property type="entry name" value="RCC1_3"/>
    <property type="match status" value="5"/>
</dbReference>
<feature type="repeat" description="RCC1" evidence="2">
    <location>
        <begin position="226"/>
        <end position="277"/>
    </location>
</feature>
<dbReference type="InterPro" id="IPR000210">
    <property type="entry name" value="BTB/POZ_dom"/>
</dbReference>
<dbReference type="Pfam" id="PF00651">
    <property type="entry name" value="BTB"/>
    <property type="match status" value="2"/>
</dbReference>
<gene>
    <name evidence="4" type="ORF">EAG_12439</name>
</gene>